<protein>
    <submittedName>
        <fullName evidence="3">10101_t:CDS:1</fullName>
    </submittedName>
</protein>
<keyword evidence="2" id="KW-0812">Transmembrane</keyword>
<evidence type="ECO:0000256" key="2">
    <source>
        <dbReference type="SAM" id="Phobius"/>
    </source>
</evidence>
<evidence type="ECO:0000256" key="1">
    <source>
        <dbReference type="SAM" id="MobiDB-lite"/>
    </source>
</evidence>
<dbReference type="Proteomes" id="UP001153678">
    <property type="component" value="Unassembled WGS sequence"/>
</dbReference>
<feature type="transmembrane region" description="Helical" evidence="2">
    <location>
        <begin position="142"/>
        <end position="162"/>
    </location>
</feature>
<feature type="transmembrane region" description="Helical" evidence="2">
    <location>
        <begin position="279"/>
        <end position="302"/>
    </location>
</feature>
<accession>A0A9W4WX15</accession>
<feature type="transmembrane region" description="Helical" evidence="2">
    <location>
        <begin position="182"/>
        <end position="205"/>
    </location>
</feature>
<name>A0A9W4WX15_9GLOM</name>
<keyword evidence="2" id="KW-1133">Transmembrane helix</keyword>
<evidence type="ECO:0000313" key="3">
    <source>
        <dbReference type="EMBL" id="CAI2178587.1"/>
    </source>
</evidence>
<dbReference type="EMBL" id="CAMKVN010001884">
    <property type="protein sequence ID" value="CAI2178587.1"/>
    <property type="molecule type" value="Genomic_DNA"/>
</dbReference>
<keyword evidence="2" id="KW-0472">Membrane</keyword>
<dbReference type="OrthoDB" id="10465676at2759"/>
<feature type="transmembrane region" description="Helical" evidence="2">
    <location>
        <begin position="246"/>
        <end position="267"/>
    </location>
</feature>
<comment type="caution">
    <text evidence="3">The sequence shown here is derived from an EMBL/GenBank/DDBJ whole genome shotgun (WGS) entry which is preliminary data.</text>
</comment>
<reference evidence="3" key="1">
    <citation type="submission" date="2022-08" db="EMBL/GenBank/DDBJ databases">
        <authorList>
            <person name="Kallberg Y."/>
            <person name="Tangrot J."/>
            <person name="Rosling A."/>
        </authorList>
    </citation>
    <scope>NUCLEOTIDE SEQUENCE</scope>
    <source>
        <strain evidence="3">Wild A</strain>
    </source>
</reference>
<sequence>MVQLNNSYARICKSFEDDSTQICACDFRINIYRCDQNEFFIIAIKNQPMLMPPTKERGLLRFRPLHSHQLNNLVYSLALTINGASLLFELYPNVLWAEIVGIMPYVLIASMCGILSLGLVYATPPVEDDKEGATKKLIPNKFMLDCIGIFILIHPFFLHLPIAIKLGLYADQPETLDKALHYFKILFITWPCESALFLVVNFFIWKRLNWVINYQIKTVKEKSDITNINLKLEKWLNVKKKINKPLFIMAINIGIRFPIFLTFALLYKEQLIFNYNYNIFFYIVMYMVNPVMILYYDLIFIYENILKMKPNPQLVFDYINVAEVFDEDKDSSEGGQRFSLEIDPSTSIS</sequence>
<evidence type="ECO:0000313" key="4">
    <source>
        <dbReference type="Proteomes" id="UP001153678"/>
    </source>
</evidence>
<gene>
    <name evidence="3" type="ORF">FWILDA_LOCUS8661</name>
</gene>
<feature type="transmembrane region" description="Helical" evidence="2">
    <location>
        <begin position="70"/>
        <end position="88"/>
    </location>
</feature>
<proteinExistence type="predicted"/>
<organism evidence="3 4">
    <name type="scientific">Funneliformis geosporum</name>
    <dbReference type="NCBI Taxonomy" id="1117311"/>
    <lineage>
        <taxon>Eukaryota</taxon>
        <taxon>Fungi</taxon>
        <taxon>Fungi incertae sedis</taxon>
        <taxon>Mucoromycota</taxon>
        <taxon>Glomeromycotina</taxon>
        <taxon>Glomeromycetes</taxon>
        <taxon>Glomerales</taxon>
        <taxon>Glomeraceae</taxon>
        <taxon>Funneliformis</taxon>
    </lineage>
</organism>
<feature type="region of interest" description="Disordered" evidence="1">
    <location>
        <begin position="329"/>
        <end position="349"/>
    </location>
</feature>
<dbReference type="AlphaFoldDB" id="A0A9W4WX15"/>
<feature type="transmembrane region" description="Helical" evidence="2">
    <location>
        <begin position="94"/>
        <end position="121"/>
    </location>
</feature>
<keyword evidence="4" id="KW-1185">Reference proteome</keyword>